<dbReference type="GeneID" id="98295167"/>
<keyword evidence="2" id="KW-0328">Glycosyltransferase</keyword>
<sequence length="231" mass="24733">MKSKHGSEELSDASCAILAKKLARSIQGKAFSELADVTFDHRGAVLIGRVFIKSLQRCGYDLSDFDAVGALTSAAVPIVDAIIHTAAAQGSELNAFVMDFVYPSIKGPSIAGKRVLLVDSWLSEKSYIQTSSLVTLRDGNELGLDFGIITKEGATVVAIASLIGSQQQFGHAPKSDPSPRSFEIEAVNPATQEHATIPFVMVFDEDTLRSQLPADSDTTVRSERGMEDTEA</sequence>
<dbReference type="EMBL" id="MWXA01000003">
    <property type="protein sequence ID" value="OZG67842.1"/>
    <property type="molecule type" value="Genomic_DNA"/>
</dbReference>
<dbReference type="GO" id="GO:0016757">
    <property type="term" value="F:glycosyltransferase activity"/>
    <property type="evidence" value="ECO:0007669"/>
    <property type="project" value="UniProtKB-KW"/>
</dbReference>
<reference evidence="2 3" key="1">
    <citation type="journal article" date="2017" name="BMC Genomics">
        <title>Comparative genomic and phylogenomic analyses of the Bifidobacteriaceae family.</title>
        <authorList>
            <person name="Lugli G.A."/>
            <person name="Milani C."/>
            <person name="Turroni F."/>
            <person name="Duranti S."/>
            <person name="Mancabelli L."/>
            <person name="Mangifesta M."/>
            <person name="Ferrario C."/>
            <person name="Modesto M."/>
            <person name="Mattarelli P."/>
            <person name="Jiri K."/>
            <person name="van Sinderen D."/>
            <person name="Ventura M."/>
        </authorList>
    </citation>
    <scope>NUCLEOTIDE SEQUENCE [LARGE SCALE GENOMIC DNA]</scope>
    <source>
        <strain evidence="2 3">LMG 28769</strain>
    </source>
</reference>
<keyword evidence="3" id="KW-1185">Reference proteome</keyword>
<dbReference type="Proteomes" id="UP000216451">
    <property type="component" value="Unassembled WGS sequence"/>
</dbReference>
<dbReference type="AlphaFoldDB" id="A0A261G8U6"/>
<feature type="region of interest" description="Disordered" evidence="1">
    <location>
        <begin position="210"/>
        <end position="231"/>
    </location>
</feature>
<comment type="caution">
    <text evidence="2">The sequence shown here is derived from an EMBL/GenBank/DDBJ whole genome shotgun (WGS) entry which is preliminary data.</text>
</comment>
<dbReference type="RefSeq" id="WP_244568403.1">
    <property type="nucleotide sequence ID" value="NZ_CALENZ010000004.1"/>
</dbReference>
<name>A0A261G8U6_9BIFI</name>
<evidence type="ECO:0000313" key="2">
    <source>
        <dbReference type="EMBL" id="OZG67842.1"/>
    </source>
</evidence>
<evidence type="ECO:0000313" key="3">
    <source>
        <dbReference type="Proteomes" id="UP000216451"/>
    </source>
</evidence>
<keyword evidence="2" id="KW-0808">Transferase</keyword>
<accession>A0A261G8U6</accession>
<proteinExistence type="predicted"/>
<organism evidence="2 3">
    <name type="scientific">Bifidobacterium aquikefiri</name>
    <dbReference type="NCBI Taxonomy" id="1653207"/>
    <lineage>
        <taxon>Bacteria</taxon>
        <taxon>Bacillati</taxon>
        <taxon>Actinomycetota</taxon>
        <taxon>Actinomycetes</taxon>
        <taxon>Bifidobacteriales</taxon>
        <taxon>Bifidobacteriaceae</taxon>
        <taxon>Bifidobacterium</taxon>
    </lineage>
</organism>
<evidence type="ECO:0000256" key="1">
    <source>
        <dbReference type="SAM" id="MobiDB-lite"/>
    </source>
</evidence>
<feature type="compositionally biased region" description="Basic and acidic residues" evidence="1">
    <location>
        <begin position="218"/>
        <end position="231"/>
    </location>
</feature>
<protein>
    <submittedName>
        <fullName evidence="2">Orotate phosphoribosyltransferase</fullName>
    </submittedName>
</protein>
<gene>
    <name evidence="2" type="ORF">BAQU_0486</name>
</gene>